<name>K9ZQ92_ANACC</name>
<reference evidence="2" key="1">
    <citation type="journal article" date="2013" name="Proc. Natl. Acad. Sci. U.S.A.">
        <title>Improving the coverage of the cyanobacterial phylum using diversity-driven genome sequencing.</title>
        <authorList>
            <person name="Shih P.M."/>
            <person name="Wu D."/>
            <person name="Latifi A."/>
            <person name="Axen S.D."/>
            <person name="Fewer D.P."/>
            <person name="Talla E."/>
            <person name="Calteau A."/>
            <person name="Cai F."/>
            <person name="Tandeau de Marsac N."/>
            <person name="Rippka R."/>
            <person name="Herdman M."/>
            <person name="Sivonen K."/>
            <person name="Coursin T."/>
            <person name="Laurent T."/>
            <person name="Goodwin L."/>
            <person name="Nolan M."/>
            <person name="Davenport K.W."/>
            <person name="Han C.S."/>
            <person name="Rubin E.M."/>
            <person name="Eisen J.A."/>
            <person name="Woyke T."/>
            <person name="Gugger M."/>
            <person name="Kerfeld C.A."/>
        </authorList>
    </citation>
    <scope>NUCLEOTIDE SEQUENCE [LARGE SCALE GENOMIC DNA]</scope>
    <source>
        <strain evidence="2">ATCC 27899 / PCC 7122</strain>
    </source>
</reference>
<organism evidence="1 2">
    <name type="scientific">Anabaena cylindrica (strain ATCC 27899 / PCC 7122)</name>
    <dbReference type="NCBI Taxonomy" id="272123"/>
    <lineage>
        <taxon>Bacteria</taxon>
        <taxon>Bacillati</taxon>
        <taxon>Cyanobacteriota</taxon>
        <taxon>Cyanophyceae</taxon>
        <taxon>Nostocales</taxon>
        <taxon>Nostocaceae</taxon>
        <taxon>Anabaena</taxon>
    </lineage>
</organism>
<protein>
    <submittedName>
        <fullName evidence="1">Uncharacterized protein</fullName>
    </submittedName>
</protein>
<dbReference type="PATRIC" id="fig|272123.3.peg.5825"/>
<evidence type="ECO:0000313" key="1">
    <source>
        <dbReference type="EMBL" id="AFZ60692.1"/>
    </source>
</evidence>
<dbReference type="KEGG" id="acy:Anacy_5371"/>
<sequence length="56" mass="6440">MNLYRKTYGGIYQMDTSKGQQKIYEICVTDDYFTAEAEITKQSKITPCLVPSAFLH</sequence>
<dbReference type="Proteomes" id="UP000010474">
    <property type="component" value="Chromosome"/>
</dbReference>
<dbReference type="AlphaFoldDB" id="K9ZQ92"/>
<evidence type="ECO:0000313" key="2">
    <source>
        <dbReference type="Proteomes" id="UP000010474"/>
    </source>
</evidence>
<keyword evidence="2" id="KW-1185">Reference proteome</keyword>
<dbReference type="HOGENOM" id="CLU_3003906_0_0_3"/>
<proteinExistence type="predicted"/>
<accession>K9ZQ92</accession>
<gene>
    <name evidence="1" type="ordered locus">Anacy_5371</name>
</gene>
<dbReference type="EMBL" id="CP003659">
    <property type="protein sequence ID" value="AFZ60692.1"/>
    <property type="molecule type" value="Genomic_DNA"/>
</dbReference>
<dbReference type="STRING" id="272123.Anacy_5371"/>